<evidence type="ECO:0000256" key="1">
    <source>
        <dbReference type="SAM" id="MobiDB-lite"/>
    </source>
</evidence>
<evidence type="ECO:0000313" key="2">
    <source>
        <dbReference type="EMBL" id="KDQ71569.1"/>
    </source>
</evidence>
<sequence>MTHRRNTINIYDYPEHLNPFREDVDDSNETFNTTGRRRSSFRVNAWNLFSPDKGKSRASEAINPASSSAASRFMTWTPKLLRKASFRRTSPPSRPAQPLSQLLLRSTNSRSSLPPSSRSTSDSNCSRSSPAPNYSRHTFAPSRATSPPGRPVPPNARTMLSLNRPLSPPSITPMVTPSTENSPNNIDTGSRQMTPVPAIRKAFFPVSPSEKTAYEQPSEDETKYTQQGAKPKKKRRAPAPPIPFPGKSTSDRQVNSNESDASMTSSVTSSSAEDPPPQERTAAATSDLEVMAPKPEYGPRNTELYEPQIKIPEPAGIQILCSQKRLLEQKPENGVKEIVPKNTYKGTQELEHDHVNGLDESGDGKEVVTKDDETTTKENEAVKHIELDDYPSYKSKSGTQKLQRTSENEMQENPNQTEDGKLSRQQDWHIHDVKHSLRNAITEQRKQLENGVQDAEISNLPAEKTCTLRNGKNCSTENVGLQNGEKMNAENIKQPKQLTPEPKPRTILPYNRELKETIC</sequence>
<reference evidence="2 3" key="1">
    <citation type="journal article" date="2014" name="Nat. Commun.">
        <title>Molecular traces of alternative social organization in a termite genome.</title>
        <authorList>
            <person name="Terrapon N."/>
            <person name="Li C."/>
            <person name="Robertson H.M."/>
            <person name="Ji L."/>
            <person name="Meng X."/>
            <person name="Booth W."/>
            <person name="Chen Z."/>
            <person name="Childers C.P."/>
            <person name="Glastad K.M."/>
            <person name="Gokhale K."/>
            <person name="Gowin J."/>
            <person name="Gronenberg W."/>
            <person name="Hermansen R.A."/>
            <person name="Hu H."/>
            <person name="Hunt B.G."/>
            <person name="Huylmans A.K."/>
            <person name="Khalil S.M."/>
            <person name="Mitchell R.D."/>
            <person name="Munoz-Torres M.C."/>
            <person name="Mustard J.A."/>
            <person name="Pan H."/>
            <person name="Reese J.T."/>
            <person name="Scharf M.E."/>
            <person name="Sun F."/>
            <person name="Vogel H."/>
            <person name="Xiao J."/>
            <person name="Yang W."/>
            <person name="Yang Z."/>
            <person name="Yang Z."/>
            <person name="Zhou J."/>
            <person name="Zhu J."/>
            <person name="Brent C.S."/>
            <person name="Elsik C.G."/>
            <person name="Goodisman M.A."/>
            <person name="Liberles D.A."/>
            <person name="Roe R.M."/>
            <person name="Vargo E.L."/>
            <person name="Vilcinskas A."/>
            <person name="Wang J."/>
            <person name="Bornberg-Bauer E."/>
            <person name="Korb J."/>
            <person name="Zhang G."/>
            <person name="Liebig J."/>
        </authorList>
    </citation>
    <scope>NUCLEOTIDE SEQUENCE [LARGE SCALE GENOMIC DNA]</scope>
    <source>
        <tissue evidence="2">Whole organism</tissue>
    </source>
</reference>
<dbReference type="AlphaFoldDB" id="A0A067QH01"/>
<feature type="compositionally biased region" description="Low complexity" evidence="1">
    <location>
        <begin position="99"/>
        <end position="129"/>
    </location>
</feature>
<evidence type="ECO:0000313" key="3">
    <source>
        <dbReference type="Proteomes" id="UP000027135"/>
    </source>
</evidence>
<dbReference type="Proteomes" id="UP000027135">
    <property type="component" value="Unassembled WGS sequence"/>
</dbReference>
<protein>
    <submittedName>
        <fullName evidence="2">Uncharacterized protein</fullName>
    </submittedName>
</protein>
<feature type="compositionally biased region" description="Polar residues" evidence="1">
    <location>
        <begin position="394"/>
        <end position="405"/>
    </location>
</feature>
<feature type="region of interest" description="Disordered" evidence="1">
    <location>
        <begin position="477"/>
        <end position="506"/>
    </location>
</feature>
<dbReference type="InParanoid" id="A0A067QH01"/>
<gene>
    <name evidence="2" type="ORF">L798_08182</name>
</gene>
<organism evidence="2 3">
    <name type="scientific">Zootermopsis nevadensis</name>
    <name type="common">Dampwood termite</name>
    <dbReference type="NCBI Taxonomy" id="136037"/>
    <lineage>
        <taxon>Eukaryota</taxon>
        <taxon>Metazoa</taxon>
        <taxon>Ecdysozoa</taxon>
        <taxon>Arthropoda</taxon>
        <taxon>Hexapoda</taxon>
        <taxon>Insecta</taxon>
        <taxon>Pterygota</taxon>
        <taxon>Neoptera</taxon>
        <taxon>Polyneoptera</taxon>
        <taxon>Dictyoptera</taxon>
        <taxon>Blattodea</taxon>
        <taxon>Blattoidea</taxon>
        <taxon>Termitoidae</taxon>
        <taxon>Termopsidae</taxon>
        <taxon>Zootermopsis</taxon>
    </lineage>
</organism>
<name>A0A067QH01_ZOONE</name>
<proteinExistence type="predicted"/>
<feature type="compositionally biased region" description="Polar residues" evidence="1">
    <location>
        <begin position="247"/>
        <end position="257"/>
    </location>
</feature>
<dbReference type="EMBL" id="KK853836">
    <property type="protein sequence ID" value="KDQ71569.1"/>
    <property type="molecule type" value="Genomic_DNA"/>
</dbReference>
<accession>A0A067QH01</accession>
<keyword evidence="3" id="KW-1185">Reference proteome</keyword>
<feature type="compositionally biased region" description="Polar residues" evidence="1">
    <location>
        <begin position="173"/>
        <end position="193"/>
    </location>
</feature>
<feature type="compositionally biased region" description="Low complexity" evidence="1">
    <location>
        <begin position="258"/>
        <end position="273"/>
    </location>
</feature>
<feature type="region of interest" description="Disordered" evidence="1">
    <location>
        <begin position="332"/>
        <end position="425"/>
    </location>
</feature>
<feature type="compositionally biased region" description="Basic and acidic residues" evidence="1">
    <location>
        <begin position="348"/>
        <end position="387"/>
    </location>
</feature>
<feature type="region of interest" description="Disordered" evidence="1">
    <location>
        <begin position="85"/>
        <end position="302"/>
    </location>
</feature>